<dbReference type="SUPFAM" id="SSF56219">
    <property type="entry name" value="DNase I-like"/>
    <property type="match status" value="1"/>
</dbReference>
<organism evidence="2 3">
    <name type="scientific">Trichonephila clavipes</name>
    <name type="common">Golden silk orbweaver</name>
    <name type="synonym">Nephila clavipes</name>
    <dbReference type="NCBI Taxonomy" id="2585209"/>
    <lineage>
        <taxon>Eukaryota</taxon>
        <taxon>Metazoa</taxon>
        <taxon>Ecdysozoa</taxon>
        <taxon>Arthropoda</taxon>
        <taxon>Chelicerata</taxon>
        <taxon>Arachnida</taxon>
        <taxon>Araneae</taxon>
        <taxon>Araneomorphae</taxon>
        <taxon>Entelegynae</taxon>
        <taxon>Araneoidea</taxon>
        <taxon>Nephilidae</taxon>
        <taxon>Trichonephila</taxon>
    </lineage>
</organism>
<dbReference type="PANTHER" id="PTHR36688">
    <property type="entry name" value="ENDO/EXONUCLEASE/PHOSPHATASE DOMAIN-CONTAINING PROTEIN"/>
    <property type="match status" value="1"/>
</dbReference>
<gene>
    <name evidence="2" type="ORF">TNCV_4843581</name>
</gene>
<evidence type="ECO:0000259" key="1">
    <source>
        <dbReference type="Pfam" id="PF14529"/>
    </source>
</evidence>
<protein>
    <recommendedName>
        <fullName evidence="1">Endonuclease/exonuclease/phosphatase domain-containing protein</fullName>
    </recommendedName>
</protein>
<dbReference type="EMBL" id="BMAU01021435">
    <property type="protein sequence ID" value="GFY35986.1"/>
    <property type="molecule type" value="Genomic_DNA"/>
</dbReference>
<dbReference type="InterPro" id="IPR005135">
    <property type="entry name" value="Endo/exonuclease/phosphatase"/>
</dbReference>
<name>A0A8X7BL55_TRICX</name>
<dbReference type="PANTHER" id="PTHR36688:SF2">
    <property type="entry name" value="ENDONUCLEASE_EXONUCLEASE_PHOSPHATASE DOMAIN-CONTAINING PROTEIN"/>
    <property type="match status" value="1"/>
</dbReference>
<keyword evidence="3" id="KW-1185">Reference proteome</keyword>
<dbReference type="Gene3D" id="3.60.10.10">
    <property type="entry name" value="Endonuclease/exonuclease/phosphatase"/>
    <property type="match status" value="1"/>
</dbReference>
<dbReference type="InterPro" id="IPR052560">
    <property type="entry name" value="RdDP_mobile_element"/>
</dbReference>
<proteinExistence type="predicted"/>
<accession>A0A8X7BL55</accession>
<dbReference type="GO" id="GO:0003824">
    <property type="term" value="F:catalytic activity"/>
    <property type="evidence" value="ECO:0007669"/>
    <property type="project" value="InterPro"/>
</dbReference>
<dbReference type="Pfam" id="PF14529">
    <property type="entry name" value="Exo_endo_phos_2"/>
    <property type="match status" value="1"/>
</dbReference>
<evidence type="ECO:0000313" key="3">
    <source>
        <dbReference type="Proteomes" id="UP000887159"/>
    </source>
</evidence>
<reference evidence="2" key="1">
    <citation type="submission" date="2020-08" db="EMBL/GenBank/DDBJ databases">
        <title>Multicomponent nature underlies the extraordinary mechanical properties of spider dragline silk.</title>
        <authorList>
            <person name="Kono N."/>
            <person name="Nakamura H."/>
            <person name="Mori M."/>
            <person name="Yoshida Y."/>
            <person name="Ohtoshi R."/>
            <person name="Malay A.D."/>
            <person name="Moran D.A.P."/>
            <person name="Tomita M."/>
            <person name="Numata K."/>
            <person name="Arakawa K."/>
        </authorList>
    </citation>
    <scope>NUCLEOTIDE SEQUENCE</scope>
</reference>
<comment type="caution">
    <text evidence="2">The sequence shown here is derived from an EMBL/GenBank/DDBJ whole genome shotgun (WGS) entry which is preliminary data.</text>
</comment>
<sequence length="340" mass="38777">MYHPPDLKSLPTDLLDLFTVGIICLGDLNAKHPIWGYSTANLRGNELLDIIEDKCFSILNDGMTTHFSYCYNTKEALDISIASSDLGPSCKWNLLENLRSEHLPILIELKKRQLVPTSNNKQWIFKKADWQSFIESVDNGIKSISLMDSVDLNWYSFKEMILRATKKYIPLKNRKPYLSSKSPLCSLCWKKEKESLKIGTLAEAIINEQPQAEQCNIILNEDGNLAVNDEQATDPLGLHYQKTSRLNFSVENRNIRIRANRIVHDCRSDTHRGTSIFSRDLGVNELEAAIGDSCLNKSPGQSWPERKADIFGHHHVETPLDLTLDPKINLRQRTTKSHFE</sequence>
<dbReference type="InterPro" id="IPR036691">
    <property type="entry name" value="Endo/exonu/phosph_ase_sf"/>
</dbReference>
<dbReference type="Proteomes" id="UP000887159">
    <property type="component" value="Unassembled WGS sequence"/>
</dbReference>
<feature type="domain" description="Endonuclease/exonuclease/phosphatase" evidence="1">
    <location>
        <begin position="2"/>
        <end position="105"/>
    </location>
</feature>
<evidence type="ECO:0000313" key="2">
    <source>
        <dbReference type="EMBL" id="GFY35986.1"/>
    </source>
</evidence>
<dbReference type="AlphaFoldDB" id="A0A8X7BL55"/>